<feature type="compositionally biased region" description="Basic and acidic residues" evidence="6">
    <location>
        <begin position="97"/>
        <end position="119"/>
    </location>
</feature>
<evidence type="ECO:0000259" key="8">
    <source>
        <dbReference type="Pfam" id="PF08281"/>
    </source>
</evidence>
<evidence type="ECO:0000256" key="1">
    <source>
        <dbReference type="ARBA" id="ARBA00010641"/>
    </source>
</evidence>
<feature type="domain" description="RNA polymerase sigma-70 region 2" evidence="7">
    <location>
        <begin position="22"/>
        <end position="81"/>
    </location>
</feature>
<dbReference type="Pfam" id="PF08281">
    <property type="entry name" value="Sigma70_r4_2"/>
    <property type="match status" value="1"/>
</dbReference>
<gene>
    <name evidence="9" type="ORF">AVDCRST_MAG38-650</name>
</gene>
<dbReference type="InterPro" id="IPR013249">
    <property type="entry name" value="RNA_pol_sigma70_r4_t2"/>
</dbReference>
<dbReference type="Gene3D" id="1.10.10.10">
    <property type="entry name" value="Winged helix-like DNA-binding domain superfamily/Winged helix DNA-binding domain"/>
    <property type="match status" value="1"/>
</dbReference>
<reference evidence="9" key="1">
    <citation type="submission" date="2020-02" db="EMBL/GenBank/DDBJ databases">
        <authorList>
            <person name="Meier V. D."/>
        </authorList>
    </citation>
    <scope>NUCLEOTIDE SEQUENCE</scope>
    <source>
        <strain evidence="9">AVDCRST_MAG38</strain>
    </source>
</reference>
<dbReference type="Gene3D" id="1.10.1740.10">
    <property type="match status" value="1"/>
</dbReference>
<dbReference type="PANTHER" id="PTHR43133">
    <property type="entry name" value="RNA POLYMERASE ECF-TYPE SIGMA FACTO"/>
    <property type="match status" value="1"/>
</dbReference>
<dbReference type="Pfam" id="PF04542">
    <property type="entry name" value="Sigma70_r2"/>
    <property type="match status" value="1"/>
</dbReference>
<feature type="compositionally biased region" description="Low complexity" evidence="6">
    <location>
        <begin position="373"/>
        <end position="429"/>
    </location>
</feature>
<feature type="domain" description="RNA polymerase sigma factor 70 region 4 type 2" evidence="8">
    <location>
        <begin position="123"/>
        <end position="169"/>
    </location>
</feature>
<dbReference type="InterPro" id="IPR036388">
    <property type="entry name" value="WH-like_DNA-bd_sf"/>
</dbReference>
<feature type="compositionally biased region" description="Low complexity" evidence="6">
    <location>
        <begin position="323"/>
        <end position="359"/>
    </location>
</feature>
<proteinExistence type="inferred from homology"/>
<keyword evidence="5" id="KW-0804">Transcription</keyword>
<evidence type="ECO:0000256" key="2">
    <source>
        <dbReference type="ARBA" id="ARBA00023015"/>
    </source>
</evidence>
<comment type="similarity">
    <text evidence="1">Belongs to the sigma-70 factor family. ECF subfamily.</text>
</comment>
<dbReference type="InterPro" id="IPR039425">
    <property type="entry name" value="RNA_pol_sigma-70-like"/>
</dbReference>
<evidence type="ECO:0000259" key="7">
    <source>
        <dbReference type="Pfam" id="PF04542"/>
    </source>
</evidence>
<feature type="region of interest" description="Disordered" evidence="6">
    <location>
        <begin position="93"/>
        <end position="119"/>
    </location>
</feature>
<feature type="region of interest" description="Disordered" evidence="6">
    <location>
        <begin position="307"/>
        <end position="436"/>
    </location>
</feature>
<dbReference type="GO" id="GO:0006352">
    <property type="term" value="P:DNA-templated transcription initiation"/>
    <property type="evidence" value="ECO:0007669"/>
    <property type="project" value="InterPro"/>
</dbReference>
<keyword evidence="2" id="KW-0805">Transcription regulation</keyword>
<name>A0A6J4RGS5_9ACTN</name>
<dbReference type="AlphaFoldDB" id="A0A6J4RGS5"/>
<dbReference type="NCBIfam" id="TIGR02937">
    <property type="entry name" value="sigma70-ECF"/>
    <property type="match status" value="1"/>
</dbReference>
<dbReference type="InterPro" id="IPR007627">
    <property type="entry name" value="RNA_pol_sigma70_r2"/>
</dbReference>
<evidence type="ECO:0000256" key="4">
    <source>
        <dbReference type="ARBA" id="ARBA00023125"/>
    </source>
</evidence>
<protein>
    <submittedName>
        <fullName evidence="9">Uncharacterized protein</fullName>
    </submittedName>
</protein>
<keyword evidence="4" id="KW-0238">DNA-binding</keyword>
<organism evidence="9">
    <name type="scientific">uncultured Solirubrobacteraceae bacterium</name>
    <dbReference type="NCBI Taxonomy" id="1162706"/>
    <lineage>
        <taxon>Bacteria</taxon>
        <taxon>Bacillati</taxon>
        <taxon>Actinomycetota</taxon>
        <taxon>Thermoleophilia</taxon>
        <taxon>Solirubrobacterales</taxon>
        <taxon>Solirubrobacteraceae</taxon>
        <taxon>environmental samples</taxon>
    </lineage>
</organism>
<evidence type="ECO:0000256" key="5">
    <source>
        <dbReference type="ARBA" id="ARBA00023163"/>
    </source>
</evidence>
<evidence type="ECO:0000256" key="6">
    <source>
        <dbReference type="SAM" id="MobiDB-lite"/>
    </source>
</evidence>
<sequence length="436" mass="45330">MAPAITATSTPAVDRQARTSALIAQHGPALLRVARRVSLCSDDAHDALQRALEIYLRRLETIDPRTEAAWMRVVVRNEALAVRKSRSQLVGSDDIDLDSHVDDDQRSPQDRLESAERVSRSTEALRGLKPDEARALLLKAEGLSYTEIGDQLGWTYTKVNRCITEGRARFRRLFGGIESGEQCERFGPLLLALAEGAAGADDLVALKPHLRHCVACRAEVRRLHGARWPLAALLPFPAFLERLRPGHLKAELHGLFARLHASEPVAHALAAGGGGRSASATALVGICVAGAGAGGYCALGGPLPGGGDAPKPAERSERRVASSREAAPVAGPAATVAVGPATTGTATTRAVTRRPAAPKLRARRSATPSPSTAANGEEFSFEAAAAGTSGTAAEAAPSAAAATARSASSSTPAPRPATAGSSPTGPSSGDEFGFER</sequence>
<accession>A0A6J4RGS5</accession>
<evidence type="ECO:0000256" key="3">
    <source>
        <dbReference type="ARBA" id="ARBA00023082"/>
    </source>
</evidence>
<evidence type="ECO:0000313" key="9">
    <source>
        <dbReference type="EMBL" id="CAA9465487.1"/>
    </source>
</evidence>
<dbReference type="EMBL" id="CADCVJ010000043">
    <property type="protein sequence ID" value="CAA9465487.1"/>
    <property type="molecule type" value="Genomic_DNA"/>
</dbReference>
<dbReference type="SUPFAM" id="SSF88659">
    <property type="entry name" value="Sigma3 and sigma4 domains of RNA polymerase sigma factors"/>
    <property type="match status" value="1"/>
</dbReference>
<dbReference type="GO" id="GO:0016987">
    <property type="term" value="F:sigma factor activity"/>
    <property type="evidence" value="ECO:0007669"/>
    <property type="project" value="UniProtKB-KW"/>
</dbReference>
<dbReference type="SUPFAM" id="SSF88946">
    <property type="entry name" value="Sigma2 domain of RNA polymerase sigma factors"/>
    <property type="match status" value="1"/>
</dbReference>
<feature type="compositionally biased region" description="Basic and acidic residues" evidence="6">
    <location>
        <begin position="311"/>
        <end position="322"/>
    </location>
</feature>
<dbReference type="PANTHER" id="PTHR43133:SF8">
    <property type="entry name" value="RNA POLYMERASE SIGMA FACTOR HI_1459-RELATED"/>
    <property type="match status" value="1"/>
</dbReference>
<dbReference type="GO" id="GO:0003677">
    <property type="term" value="F:DNA binding"/>
    <property type="evidence" value="ECO:0007669"/>
    <property type="project" value="UniProtKB-KW"/>
</dbReference>
<dbReference type="InterPro" id="IPR014284">
    <property type="entry name" value="RNA_pol_sigma-70_dom"/>
</dbReference>
<keyword evidence="3" id="KW-0731">Sigma factor</keyword>
<dbReference type="InterPro" id="IPR013324">
    <property type="entry name" value="RNA_pol_sigma_r3/r4-like"/>
</dbReference>
<dbReference type="InterPro" id="IPR013325">
    <property type="entry name" value="RNA_pol_sigma_r2"/>
</dbReference>